<keyword evidence="1" id="KW-0812">Transmembrane</keyword>
<organism evidence="2">
    <name type="scientific">Brassica oleracea</name>
    <name type="common">Wild cabbage</name>
    <dbReference type="NCBI Taxonomy" id="3712"/>
    <lineage>
        <taxon>Eukaryota</taxon>
        <taxon>Viridiplantae</taxon>
        <taxon>Streptophyta</taxon>
        <taxon>Embryophyta</taxon>
        <taxon>Tracheophyta</taxon>
        <taxon>Spermatophyta</taxon>
        <taxon>Magnoliopsida</taxon>
        <taxon>eudicotyledons</taxon>
        <taxon>Gunneridae</taxon>
        <taxon>Pentapetalae</taxon>
        <taxon>rosids</taxon>
        <taxon>malvids</taxon>
        <taxon>Brassicales</taxon>
        <taxon>Brassicaceae</taxon>
        <taxon>Brassiceae</taxon>
        <taxon>Brassica</taxon>
    </lineage>
</organism>
<keyword evidence="1" id="KW-0472">Membrane</keyword>
<dbReference type="AlphaFoldDB" id="A0A3P6G2B8"/>
<proteinExistence type="predicted"/>
<dbReference type="EMBL" id="LR031878">
    <property type="protein sequence ID" value="VDD48419.1"/>
    <property type="molecule type" value="Genomic_DNA"/>
</dbReference>
<evidence type="ECO:0000256" key="1">
    <source>
        <dbReference type="SAM" id="Phobius"/>
    </source>
</evidence>
<feature type="transmembrane region" description="Helical" evidence="1">
    <location>
        <begin position="6"/>
        <end position="26"/>
    </location>
</feature>
<keyword evidence="1" id="KW-1133">Transmembrane helix</keyword>
<protein>
    <submittedName>
        <fullName evidence="2">Uncharacterized protein</fullName>
    </submittedName>
</protein>
<gene>
    <name evidence="2" type="ORF">BOLC1T00808H</name>
</gene>
<accession>A0A3P6G2B8</accession>
<sequence length="39" mass="4502">MSELETMLGLVLLVSSLCFWFVCFYFPSETPLKKKLSTL</sequence>
<reference evidence="2" key="1">
    <citation type="submission" date="2018-11" db="EMBL/GenBank/DDBJ databases">
        <authorList>
            <consortium name="Genoscope - CEA"/>
            <person name="William W."/>
        </authorList>
    </citation>
    <scope>NUCLEOTIDE SEQUENCE</scope>
</reference>
<name>A0A3P6G2B8_BRAOL</name>
<evidence type="ECO:0000313" key="2">
    <source>
        <dbReference type="EMBL" id="VDD48419.1"/>
    </source>
</evidence>